<sequence length="164" mass="17710">MPPLARAALWSAAVLLASPAQPQPAAPAAAAAGVAAPDGTPAAARHEEWLTIHGFPEVPDGDIVQINPTAQQWQNQITVDLRVSRSSLRTSYNKGLYRSYRGVALFDCAQRKGWYLSLQYFGEPLWQGPMTAQLDFKENEAPVTFAGIPGDPAGKLIRAACRKK</sequence>
<name>A0A1I1YTX1_9BURK</name>
<evidence type="ECO:0000313" key="3">
    <source>
        <dbReference type="EMBL" id="SFE22996.1"/>
    </source>
</evidence>
<feature type="domain" description="Surface-adhesin protein E-like" evidence="2">
    <location>
        <begin position="69"/>
        <end position="162"/>
    </location>
</feature>
<dbReference type="EMBL" id="FOMQ01000020">
    <property type="protein sequence ID" value="SFE22996.1"/>
    <property type="molecule type" value="Genomic_DNA"/>
</dbReference>
<dbReference type="InterPro" id="IPR031939">
    <property type="entry name" value="Adhesin_E-like"/>
</dbReference>
<keyword evidence="4" id="KW-1185">Reference proteome</keyword>
<accession>A0A1I1YTX1</accession>
<dbReference type="AlphaFoldDB" id="A0A1I1YTX1"/>
<feature type="signal peptide" evidence="1">
    <location>
        <begin position="1"/>
        <end position="22"/>
    </location>
</feature>
<dbReference type="Proteomes" id="UP000199517">
    <property type="component" value="Unassembled WGS sequence"/>
</dbReference>
<organism evidence="3 4">
    <name type="scientific">Paracidovorax konjaci</name>
    <dbReference type="NCBI Taxonomy" id="32040"/>
    <lineage>
        <taxon>Bacteria</taxon>
        <taxon>Pseudomonadati</taxon>
        <taxon>Pseudomonadota</taxon>
        <taxon>Betaproteobacteria</taxon>
        <taxon>Burkholderiales</taxon>
        <taxon>Comamonadaceae</taxon>
        <taxon>Paracidovorax</taxon>
    </lineage>
</organism>
<protein>
    <recommendedName>
        <fullName evidence="2">Surface-adhesin protein E-like domain-containing protein</fullName>
    </recommendedName>
</protein>
<dbReference type="RefSeq" id="WP_245783755.1">
    <property type="nucleotide sequence ID" value="NZ_FOMQ01000020.1"/>
</dbReference>
<proteinExistence type="predicted"/>
<evidence type="ECO:0000259" key="2">
    <source>
        <dbReference type="Pfam" id="PF16747"/>
    </source>
</evidence>
<keyword evidence="1" id="KW-0732">Signal</keyword>
<dbReference type="STRING" id="32040.SAMN04489710_12036"/>
<feature type="chain" id="PRO_5011744336" description="Surface-adhesin protein E-like domain-containing protein" evidence="1">
    <location>
        <begin position="23"/>
        <end position="164"/>
    </location>
</feature>
<gene>
    <name evidence="3" type="ORF">SAMN04489710_12036</name>
</gene>
<evidence type="ECO:0000256" key="1">
    <source>
        <dbReference type="SAM" id="SignalP"/>
    </source>
</evidence>
<evidence type="ECO:0000313" key="4">
    <source>
        <dbReference type="Proteomes" id="UP000199517"/>
    </source>
</evidence>
<reference evidence="4" key="1">
    <citation type="submission" date="2016-10" db="EMBL/GenBank/DDBJ databases">
        <authorList>
            <person name="Varghese N."/>
            <person name="Submissions S."/>
        </authorList>
    </citation>
    <scope>NUCLEOTIDE SEQUENCE [LARGE SCALE GENOMIC DNA]</scope>
    <source>
        <strain evidence="4">DSM 7481</strain>
    </source>
</reference>
<dbReference type="Pfam" id="PF16747">
    <property type="entry name" value="Adhesin_E"/>
    <property type="match status" value="1"/>
</dbReference>